<evidence type="ECO:0000259" key="5">
    <source>
        <dbReference type="Pfam" id="PF00135"/>
    </source>
</evidence>
<proteinExistence type="inferred from homology"/>
<dbReference type="Gene3D" id="3.40.50.1820">
    <property type="entry name" value="alpha/beta hydrolase"/>
    <property type="match status" value="1"/>
</dbReference>
<dbReference type="EMBL" id="JAWJYN010000001">
    <property type="protein sequence ID" value="MDZ8161048.1"/>
    <property type="molecule type" value="Genomic_DNA"/>
</dbReference>
<evidence type="ECO:0000256" key="1">
    <source>
        <dbReference type="ARBA" id="ARBA00005964"/>
    </source>
</evidence>
<dbReference type="PROSITE" id="PS00122">
    <property type="entry name" value="CARBOXYLESTERASE_B_1"/>
    <property type="match status" value="1"/>
</dbReference>
<gene>
    <name evidence="6" type="ORF">R2Q92_04315</name>
</gene>
<dbReference type="Pfam" id="PF00135">
    <property type="entry name" value="COesterase"/>
    <property type="match status" value="1"/>
</dbReference>
<evidence type="ECO:0000256" key="4">
    <source>
        <dbReference type="SAM" id="MobiDB-lite"/>
    </source>
</evidence>
<evidence type="ECO:0000256" key="3">
    <source>
        <dbReference type="RuleBase" id="RU361235"/>
    </source>
</evidence>
<feature type="domain" description="Carboxylesterase type B" evidence="5">
    <location>
        <begin position="4"/>
        <end position="457"/>
    </location>
</feature>
<evidence type="ECO:0000313" key="6">
    <source>
        <dbReference type="EMBL" id="MDZ8161048.1"/>
    </source>
</evidence>
<accession>A0ABU5N4M1</accession>
<comment type="similarity">
    <text evidence="1 3">Belongs to the type-B carboxylesterase/lipase family.</text>
</comment>
<protein>
    <recommendedName>
        <fullName evidence="3">Carboxylic ester hydrolase</fullName>
        <ecNumber evidence="3">3.1.1.-</ecNumber>
    </recommendedName>
</protein>
<evidence type="ECO:0000313" key="7">
    <source>
        <dbReference type="Proteomes" id="UP001291912"/>
    </source>
</evidence>
<dbReference type="EC" id="3.1.1.-" evidence="3"/>
<dbReference type="Proteomes" id="UP001291912">
    <property type="component" value="Unassembled WGS sequence"/>
</dbReference>
<evidence type="ECO:0000256" key="2">
    <source>
        <dbReference type="ARBA" id="ARBA00022801"/>
    </source>
</evidence>
<reference evidence="6 7" key="1">
    <citation type="submission" date="2023-10" db="EMBL/GenBank/DDBJ databases">
        <title>Microbacterium xanthum sp. nov., isolated from seaweed.</title>
        <authorList>
            <person name="Lee S.D."/>
        </authorList>
    </citation>
    <scope>NUCLEOTIDE SEQUENCE [LARGE SCALE GENOMIC DNA]</scope>
    <source>
        <strain evidence="6 7">KCTC 19124</strain>
    </source>
</reference>
<dbReference type="InterPro" id="IPR002018">
    <property type="entry name" value="CarbesteraseB"/>
</dbReference>
<feature type="region of interest" description="Disordered" evidence="4">
    <location>
        <begin position="49"/>
        <end position="70"/>
    </location>
</feature>
<keyword evidence="2 3" id="KW-0378">Hydrolase</keyword>
<name>A0ABU5N4M1_9MICO</name>
<dbReference type="InterPro" id="IPR019826">
    <property type="entry name" value="Carboxylesterase_B_AS"/>
</dbReference>
<dbReference type="PANTHER" id="PTHR11559">
    <property type="entry name" value="CARBOXYLESTERASE"/>
    <property type="match status" value="1"/>
</dbReference>
<sequence length="492" mass="52077">MSTDPTADTKTGRVRGLWRHVDGTRSAAFLGVPYAEPPVGDLRFAAPAPREPWPGERDATAFGPTPQRVDGGDTLIPEPAVSGEDTLSVNVFTPAPDDARRPVIVYIHGGGYVSGSPASSWYDGAAFARDGVVTVTMSYRLGFDGFGHVPGAPANRGVRDWIAALEWVRANIAAFGGDPDRVTLAGQSAGGGAVLTLLTVPAARGLFHAAWAMSPAVADVPGETSRTLSAKIAQLAGVPATLDGFHTIPREDLPDLERRAALPETDSKLEIARALIEDALSWGPTVDGELVTRPAVEAIEDGAGGDVPLVIGSLDDEMTFITADARRALRLVPPGLALRLLGVDRDRRRHYLAVNTEQRRKGTAAVLGRYLGDVVFRSLVARVARAREGAEAPTWVYRFAWASPTKGWALHCLDVPFWFDVLDAERVEVVAGATPPRSLAAAVHGGAAAFARTADPGWRPWSEAPGATRVFGGPPANPEVIPDGYRSVAPLV</sequence>
<organism evidence="6 7">
    <name type="scientific">Microbacterium aquimaris</name>
    <dbReference type="NCBI Taxonomy" id="459816"/>
    <lineage>
        <taxon>Bacteria</taxon>
        <taxon>Bacillati</taxon>
        <taxon>Actinomycetota</taxon>
        <taxon>Actinomycetes</taxon>
        <taxon>Micrococcales</taxon>
        <taxon>Microbacteriaceae</taxon>
        <taxon>Microbacterium</taxon>
    </lineage>
</organism>
<dbReference type="SUPFAM" id="SSF53474">
    <property type="entry name" value="alpha/beta-Hydrolases"/>
    <property type="match status" value="1"/>
</dbReference>
<dbReference type="InterPro" id="IPR050309">
    <property type="entry name" value="Type-B_Carboxylest/Lipase"/>
</dbReference>
<comment type="caution">
    <text evidence="6">The sequence shown here is derived from an EMBL/GenBank/DDBJ whole genome shotgun (WGS) entry which is preliminary data.</text>
</comment>
<dbReference type="RefSeq" id="WP_194423711.1">
    <property type="nucleotide sequence ID" value="NZ_BAAAPT010000001.1"/>
</dbReference>
<dbReference type="InterPro" id="IPR029058">
    <property type="entry name" value="AB_hydrolase_fold"/>
</dbReference>
<keyword evidence="7" id="KW-1185">Reference proteome</keyword>